<dbReference type="InterPro" id="IPR036866">
    <property type="entry name" value="RibonucZ/Hydroxyglut_hydro"/>
</dbReference>
<dbReference type="InterPro" id="IPR001279">
    <property type="entry name" value="Metallo-B-lactamas"/>
</dbReference>
<dbReference type="eggNOG" id="COG0491">
    <property type="taxonomic scope" value="Bacteria"/>
</dbReference>
<gene>
    <name evidence="2" type="ORF">HMP0721_2052</name>
</gene>
<dbReference type="EMBL" id="AEQN01000026">
    <property type="protein sequence ID" value="EFV00887.1"/>
    <property type="molecule type" value="Genomic_DNA"/>
</dbReference>
<reference evidence="2 3" key="1">
    <citation type="submission" date="2010-12" db="EMBL/GenBank/DDBJ databases">
        <authorList>
            <person name="Muzny D."/>
            <person name="Qin X."/>
            <person name="Deng J."/>
            <person name="Jiang H."/>
            <person name="Liu Y."/>
            <person name="Qu J."/>
            <person name="Song X.-Z."/>
            <person name="Zhang L."/>
            <person name="Thornton R."/>
            <person name="Coyle M."/>
            <person name="Francisco L."/>
            <person name="Jackson L."/>
            <person name="Javaid M."/>
            <person name="Korchina V."/>
            <person name="Kovar C."/>
            <person name="Mata R."/>
            <person name="Mathew T."/>
            <person name="Ngo R."/>
            <person name="Nguyen L."/>
            <person name="Nguyen N."/>
            <person name="Okwuonu G."/>
            <person name="Ongeri F."/>
            <person name="Pham C."/>
            <person name="Simmons D."/>
            <person name="Wilczek-Boney K."/>
            <person name="Hale W."/>
            <person name="Jakkamsetti A."/>
            <person name="Pham P."/>
            <person name="Ruth R."/>
            <person name="San Lucas F."/>
            <person name="Warren J."/>
            <person name="Zhang J."/>
            <person name="Zhao Z."/>
            <person name="Zhou C."/>
            <person name="Zhu D."/>
            <person name="Lee S."/>
            <person name="Bess C."/>
            <person name="Blankenburg K."/>
            <person name="Forbes L."/>
            <person name="Fu Q."/>
            <person name="Gubbala S."/>
            <person name="Hirani K."/>
            <person name="Jayaseelan J.C."/>
            <person name="Lara F."/>
            <person name="Munidasa M."/>
            <person name="Palculict T."/>
            <person name="Patil S."/>
            <person name="Pu L.-L."/>
            <person name="Saada N."/>
            <person name="Tang L."/>
            <person name="Weissenberger G."/>
            <person name="Zhu Y."/>
            <person name="Hemphill L."/>
            <person name="Shang Y."/>
            <person name="Youmans B."/>
            <person name="Ayvaz T."/>
            <person name="Ross M."/>
            <person name="Santibanez J."/>
            <person name="Aqrawi P."/>
            <person name="Gross S."/>
            <person name="Joshi V."/>
            <person name="Fowler G."/>
            <person name="Nazareth L."/>
            <person name="Reid J."/>
            <person name="Worley K."/>
            <person name="Petrosino J."/>
            <person name="Highlander S."/>
            <person name="Gibbs R."/>
        </authorList>
    </citation>
    <scope>NUCLEOTIDE SEQUENCE [LARGE SCALE GENOMIC DNA]</scope>
    <source>
        <strain evidence="2 3">ATCC 23263</strain>
    </source>
</reference>
<dbReference type="Pfam" id="PF00753">
    <property type="entry name" value="Lactamase_B"/>
    <property type="match status" value="1"/>
</dbReference>
<evidence type="ECO:0000259" key="1">
    <source>
        <dbReference type="SMART" id="SM00849"/>
    </source>
</evidence>
<feature type="domain" description="Metallo-beta-lactamase" evidence="1">
    <location>
        <begin position="54"/>
        <end position="244"/>
    </location>
</feature>
<organism evidence="2 3">
    <name type="scientific">Pseudoramibacter alactolyticus ATCC 23263</name>
    <dbReference type="NCBI Taxonomy" id="887929"/>
    <lineage>
        <taxon>Bacteria</taxon>
        <taxon>Bacillati</taxon>
        <taxon>Bacillota</taxon>
        <taxon>Clostridia</taxon>
        <taxon>Eubacteriales</taxon>
        <taxon>Eubacteriaceae</taxon>
        <taxon>Pseudoramibacter</taxon>
    </lineage>
</organism>
<name>E6MJ67_9FIRM</name>
<dbReference type="Gene3D" id="3.60.15.10">
    <property type="entry name" value="Ribonuclease Z/Hydroxyacylglutathione hydrolase-like"/>
    <property type="match status" value="1"/>
</dbReference>
<evidence type="ECO:0000313" key="2">
    <source>
        <dbReference type="EMBL" id="EFV00887.1"/>
    </source>
</evidence>
<dbReference type="AlphaFoldDB" id="E6MJ67"/>
<protein>
    <submittedName>
        <fullName evidence="2">Metallo-beta-lactamase domain protein</fullName>
    </submittedName>
</protein>
<accession>E6MJ67</accession>
<dbReference type="HOGENOM" id="CLU_090346_0_0_9"/>
<dbReference type="InterPro" id="IPR050855">
    <property type="entry name" value="NDM-1-like"/>
</dbReference>
<comment type="caution">
    <text evidence="2">The sequence shown here is derived from an EMBL/GenBank/DDBJ whole genome shotgun (WGS) entry which is preliminary data.</text>
</comment>
<dbReference type="PANTHER" id="PTHR42951">
    <property type="entry name" value="METALLO-BETA-LACTAMASE DOMAIN-CONTAINING"/>
    <property type="match status" value="1"/>
</dbReference>
<proteinExistence type="predicted"/>
<dbReference type="SUPFAM" id="SSF56281">
    <property type="entry name" value="Metallo-hydrolase/oxidoreductase"/>
    <property type="match status" value="1"/>
</dbReference>
<dbReference type="SMART" id="SM00849">
    <property type="entry name" value="Lactamase_B"/>
    <property type="match status" value="1"/>
</dbReference>
<sequence>MLGVMLWGRSGCGMDIMDYFAVRIVPRLYRGKGAFHPEETGALTDTVSCVRENDVNLFFIRKGGTQIAVDAGYKNHGGFLAACEEIGVSPEKTEALFLTHADPDHAGGLDTGQKNHFGSARVYLGEIEENYLKNTYYRKKVGPFGLKNSVTIRRGYRLLKDEAVVRIGGIKVHAYLVPGHTRGHLCYLIDDSMLFTGDAIALNQAGGWCFFDLFNDDSKMNIQSLKRLKRRIDLSQVKYVFTAHNGFTDGADKAKYEQAELFGLTNSLNFLK</sequence>
<evidence type="ECO:0000313" key="3">
    <source>
        <dbReference type="Proteomes" id="UP000004754"/>
    </source>
</evidence>
<dbReference type="PANTHER" id="PTHR42951:SF17">
    <property type="entry name" value="METALLO-BETA-LACTAMASE DOMAIN-CONTAINING PROTEIN"/>
    <property type="match status" value="1"/>
</dbReference>
<keyword evidence="3" id="KW-1185">Reference proteome</keyword>
<dbReference type="Proteomes" id="UP000004754">
    <property type="component" value="Unassembled WGS sequence"/>
</dbReference>
<dbReference type="STRING" id="887929.HMP0721_2052"/>